<proteinExistence type="predicted"/>
<dbReference type="PROSITE" id="PS51257">
    <property type="entry name" value="PROKAR_LIPOPROTEIN"/>
    <property type="match status" value="1"/>
</dbReference>
<evidence type="ECO:0000313" key="1">
    <source>
        <dbReference type="EMBL" id="PCE65850.1"/>
    </source>
</evidence>
<dbReference type="EMBL" id="NBWU01000001">
    <property type="protein sequence ID" value="PCE65850.1"/>
    <property type="molecule type" value="Genomic_DNA"/>
</dbReference>
<protein>
    <recommendedName>
        <fullName evidence="3">Lipopolysaccharide-assembly</fullName>
    </recommendedName>
</protein>
<reference evidence="1 2" key="1">
    <citation type="submission" date="2017-04" db="EMBL/GenBank/DDBJ databases">
        <title>A new member of the family Flavobacteriaceae isolated from ascidians.</title>
        <authorList>
            <person name="Chen L."/>
        </authorList>
    </citation>
    <scope>NUCLEOTIDE SEQUENCE [LARGE SCALE GENOMIC DNA]</scope>
    <source>
        <strain evidence="1 2">HQA918</strain>
    </source>
</reference>
<dbReference type="AlphaFoldDB" id="A0A2A4GD00"/>
<dbReference type="InterPro" id="IPR007485">
    <property type="entry name" value="LPS_assembly_LptE"/>
</dbReference>
<dbReference type="GO" id="GO:0043165">
    <property type="term" value="P:Gram-negative-bacterium-type cell outer membrane assembly"/>
    <property type="evidence" value="ECO:0007669"/>
    <property type="project" value="InterPro"/>
</dbReference>
<evidence type="ECO:0008006" key="3">
    <source>
        <dbReference type="Google" id="ProtNLM"/>
    </source>
</evidence>
<dbReference type="OrthoDB" id="9790776at2"/>
<comment type="caution">
    <text evidence="1">The sequence shown here is derived from an EMBL/GenBank/DDBJ whole genome shotgun (WGS) entry which is preliminary data.</text>
</comment>
<dbReference type="Pfam" id="PF04390">
    <property type="entry name" value="LptE"/>
    <property type="match status" value="1"/>
</dbReference>
<keyword evidence="2" id="KW-1185">Reference proteome</keyword>
<gene>
    <name evidence="1" type="ORF">B7P33_00680</name>
</gene>
<dbReference type="GO" id="GO:0019867">
    <property type="term" value="C:outer membrane"/>
    <property type="evidence" value="ECO:0007669"/>
    <property type="project" value="InterPro"/>
</dbReference>
<dbReference type="Proteomes" id="UP000219559">
    <property type="component" value="Unassembled WGS sequence"/>
</dbReference>
<dbReference type="RefSeq" id="WP_097441378.1">
    <property type="nucleotide sequence ID" value="NZ_NBWU01000001.1"/>
</dbReference>
<sequence length="178" mass="19859">MRRLILTSGAMSLLFLLVSCGVYNFTGGDVGSAKTYRVDFFQNYAAQSPGSTVDPGLDRDFTLSLQDQILNQSTLSLVPPGSPADLIYQGEITEYRVSPMTATAEQQAAQNRLKMSVKVRFFNNTPEAKDGKKDFERTFSFFYDFPAGTQLATVRDEAHQAIFERINQDIFNASLADW</sequence>
<name>A0A2A4GD00_9FLAO</name>
<evidence type="ECO:0000313" key="2">
    <source>
        <dbReference type="Proteomes" id="UP000219559"/>
    </source>
</evidence>
<accession>A0A2A4GD00</accession>
<organism evidence="1 2">
    <name type="scientific">Sediminicola luteus</name>
    <dbReference type="NCBI Taxonomy" id="319238"/>
    <lineage>
        <taxon>Bacteria</taxon>
        <taxon>Pseudomonadati</taxon>
        <taxon>Bacteroidota</taxon>
        <taxon>Flavobacteriia</taxon>
        <taxon>Flavobacteriales</taxon>
        <taxon>Flavobacteriaceae</taxon>
        <taxon>Sediminicola</taxon>
    </lineage>
</organism>